<dbReference type="Proteomes" id="UP001365542">
    <property type="component" value="Unassembled WGS sequence"/>
</dbReference>
<evidence type="ECO:0000313" key="1">
    <source>
        <dbReference type="EMBL" id="KAK6531962.1"/>
    </source>
</evidence>
<dbReference type="AlphaFoldDB" id="A0AAV9X1V2"/>
<proteinExistence type="predicted"/>
<sequence length="135" mass="14816">MSIEVQTINPGEYQVTQHDTASLLPAPTDTRKQFAWYHTAIGVEGIVDTVTKKITTVFSLRGIALGTFEGTFGGGILIRLEMISEKGTVKLSVKNGLELWVKTELKAFIGRIDEEAKVISWGEKIECAGKDDSED</sequence>
<keyword evidence="2" id="KW-1185">Reference proteome</keyword>
<dbReference type="EMBL" id="JAVHJO010000012">
    <property type="protein sequence ID" value="KAK6531962.1"/>
    <property type="molecule type" value="Genomic_DNA"/>
</dbReference>
<organism evidence="1 2">
    <name type="scientific">Orbilia ellipsospora</name>
    <dbReference type="NCBI Taxonomy" id="2528407"/>
    <lineage>
        <taxon>Eukaryota</taxon>
        <taxon>Fungi</taxon>
        <taxon>Dikarya</taxon>
        <taxon>Ascomycota</taxon>
        <taxon>Pezizomycotina</taxon>
        <taxon>Orbiliomycetes</taxon>
        <taxon>Orbiliales</taxon>
        <taxon>Orbiliaceae</taxon>
        <taxon>Orbilia</taxon>
    </lineage>
</organism>
<accession>A0AAV9X1V2</accession>
<gene>
    <name evidence="1" type="ORF">TWF694_003125</name>
</gene>
<protein>
    <submittedName>
        <fullName evidence="1">Uncharacterized protein</fullName>
    </submittedName>
</protein>
<name>A0AAV9X1V2_9PEZI</name>
<evidence type="ECO:0000313" key="2">
    <source>
        <dbReference type="Proteomes" id="UP001365542"/>
    </source>
</evidence>
<reference evidence="1 2" key="1">
    <citation type="submission" date="2019-10" db="EMBL/GenBank/DDBJ databases">
        <authorList>
            <person name="Palmer J.M."/>
        </authorList>
    </citation>
    <scope>NUCLEOTIDE SEQUENCE [LARGE SCALE GENOMIC DNA]</scope>
    <source>
        <strain evidence="1 2">TWF694</strain>
    </source>
</reference>
<comment type="caution">
    <text evidence="1">The sequence shown here is derived from an EMBL/GenBank/DDBJ whole genome shotgun (WGS) entry which is preliminary data.</text>
</comment>